<dbReference type="EMBL" id="DVOJ01000001">
    <property type="protein sequence ID" value="HIV00951.1"/>
    <property type="molecule type" value="Genomic_DNA"/>
</dbReference>
<dbReference type="AlphaFoldDB" id="A0A9D1NDM1"/>
<accession>A0A9D1NDM1</accession>
<comment type="caution">
    <text evidence="2">The sequence shown here is derived from an EMBL/GenBank/DDBJ whole genome shotgun (WGS) entry which is preliminary data.</text>
</comment>
<name>A0A9D1NDM1_9FIRM</name>
<sequence>MLDIRSKEVLKLIASYSNEGSYQVIELEEIISSLPPKYKMDKEIIMQILKHLSSADYISIKYKDDNVICVCPLPFGRQYIEAEEERKKNAKKMKNYAKGAFISAIISALIGAFLGTLIYNIIF</sequence>
<reference evidence="2" key="1">
    <citation type="submission" date="2020-10" db="EMBL/GenBank/DDBJ databases">
        <authorList>
            <person name="Gilroy R."/>
        </authorList>
    </citation>
    <scope>NUCLEOTIDE SEQUENCE</scope>
    <source>
        <strain evidence="2">CHK186-9395</strain>
    </source>
</reference>
<reference evidence="2" key="2">
    <citation type="journal article" date="2021" name="PeerJ">
        <title>Extensive microbial diversity within the chicken gut microbiome revealed by metagenomics and culture.</title>
        <authorList>
            <person name="Gilroy R."/>
            <person name="Ravi A."/>
            <person name="Getino M."/>
            <person name="Pursley I."/>
            <person name="Horton D.L."/>
            <person name="Alikhan N.F."/>
            <person name="Baker D."/>
            <person name="Gharbi K."/>
            <person name="Hall N."/>
            <person name="Watson M."/>
            <person name="Adriaenssens E.M."/>
            <person name="Foster-Nyarko E."/>
            <person name="Jarju S."/>
            <person name="Secka A."/>
            <person name="Antonio M."/>
            <person name="Oren A."/>
            <person name="Chaudhuri R.R."/>
            <person name="La Ragione R."/>
            <person name="Hildebrand F."/>
            <person name="Pallen M.J."/>
        </authorList>
    </citation>
    <scope>NUCLEOTIDE SEQUENCE</scope>
    <source>
        <strain evidence="2">CHK186-9395</strain>
    </source>
</reference>
<organism evidence="2 3">
    <name type="scientific">Candidatus Caccopulliclostridium gallistercoris</name>
    <dbReference type="NCBI Taxonomy" id="2840719"/>
    <lineage>
        <taxon>Bacteria</taxon>
        <taxon>Bacillati</taxon>
        <taxon>Bacillota</taxon>
        <taxon>Clostridia</taxon>
        <taxon>Candidatus Caccopulliclostridium</taxon>
    </lineage>
</organism>
<proteinExistence type="predicted"/>
<dbReference type="Proteomes" id="UP000886861">
    <property type="component" value="Unassembled WGS sequence"/>
</dbReference>
<protein>
    <submittedName>
        <fullName evidence="2">Uncharacterized protein</fullName>
    </submittedName>
</protein>
<keyword evidence="1" id="KW-1133">Transmembrane helix</keyword>
<feature type="transmembrane region" description="Helical" evidence="1">
    <location>
        <begin position="96"/>
        <end position="122"/>
    </location>
</feature>
<evidence type="ECO:0000313" key="3">
    <source>
        <dbReference type="Proteomes" id="UP000886861"/>
    </source>
</evidence>
<evidence type="ECO:0000256" key="1">
    <source>
        <dbReference type="SAM" id="Phobius"/>
    </source>
</evidence>
<keyword evidence="1" id="KW-0812">Transmembrane</keyword>
<gene>
    <name evidence="2" type="ORF">IAA62_00090</name>
</gene>
<keyword evidence="1" id="KW-0472">Membrane</keyword>
<evidence type="ECO:0000313" key="2">
    <source>
        <dbReference type="EMBL" id="HIV00951.1"/>
    </source>
</evidence>